<dbReference type="NCBIfam" id="TIGR01494">
    <property type="entry name" value="ATPase_P-type"/>
    <property type="match status" value="2"/>
</dbReference>
<feature type="transmembrane region" description="Helical" evidence="12">
    <location>
        <begin position="765"/>
        <end position="787"/>
    </location>
</feature>
<feature type="transmembrane region" description="Helical" evidence="12">
    <location>
        <begin position="59"/>
        <end position="77"/>
    </location>
</feature>
<keyword evidence="3" id="KW-1003">Cell membrane</keyword>
<dbReference type="GO" id="GO:0030007">
    <property type="term" value="P:intracellular potassium ion homeostasis"/>
    <property type="evidence" value="ECO:0007669"/>
    <property type="project" value="TreeGrafter"/>
</dbReference>
<feature type="transmembrane region" description="Helical" evidence="12">
    <location>
        <begin position="246"/>
        <end position="267"/>
    </location>
</feature>
<dbReference type="SUPFAM" id="SSF56784">
    <property type="entry name" value="HAD-like"/>
    <property type="match status" value="1"/>
</dbReference>
<feature type="transmembrane region" description="Helical" evidence="12">
    <location>
        <begin position="725"/>
        <end position="744"/>
    </location>
</feature>
<sequence>MTDTIPWHSLSPQDALVKLSTSEHGLAQLQATRRRDEIGPNKLPQTQRRSLAMRFLQQFNNVLIYVLLGAATITAFMQHWVDTSVILAVVLINGVIGFLQEGKAERAMDAIRLMLAPSALVIRDGKRAKVSAEDLVPGDIIIIEAGDRIPADIRLLQASNFQVQEAILTGESLPVDKTGHASAPGATLGDRAGMAYSGTLATKGHAIGLVVATGAKTEIGRISGMLADVEQLTTPLIRHTAQFARWLTAVILSISGLILLYGAIFTNQDLSELFMAVVGLSVAAIPEGLPAVLTITLAVGVKAMANRNAIIRRLPAIETIGSVSTICTDKTGTLTRNEMMVARVVTAHKVIRIAGRGYAPEGEITDEAGAPLTQPSPCLKELAHAAALCNDASLHLDGNDWTVLGDPMEGALLAFAQKLGLDTDALQSQWPREAIIPFDSAHRYMAVQNAYIPATSQVFVKGAPERVLDLCAAQLSDTGEEEPLNTAYWLTEIEQIASHGERVLALALKRNHQADEGLSEAHLDGQLIFIGLVGLMDPPRSEVIKAISDCHSAGIQIKMITGDHAKTAVAIARNIGLTNNDKVLTGADLDRLGDEDLRQRIQDCHVFARTSPEHKLRLVMALQDQGMSVAMTGDGVNDAPALKRADAGIAMGQKGSEAAKEAAEVVLADDNFATIVAAVIQGRTVYDNIKKVISWTLPTNGGEALTIIVALLLGLALPVTPVQILWINLITAATLGLALAFEPTEPGTMKKSPRPRDEPLLTRSLGWHIVFVSSLFITGVFGVYSYALSSGYPIEQARTLAMNTLVIMEVFHLLFIRNQYTSALSWAALKATPIVWATILVTLTAQALITYAAPLQTIFETRALPISDLVLILLIGMTLFACVEAEKRIRLWFVDRRYK</sequence>
<reference evidence="14 15" key="1">
    <citation type="submission" date="2016-03" db="EMBL/GenBank/DDBJ databases">
        <title>Genome sequence of Nesiotobacter sp. nov., a moderately halophilic alphaproteobacterium isolated from the Yellow Sea, China.</title>
        <authorList>
            <person name="Zhang G."/>
            <person name="Zhang R."/>
        </authorList>
    </citation>
    <scope>NUCLEOTIDE SEQUENCE [LARGE SCALE GENOMIC DNA]</scope>
    <source>
        <strain evidence="14 15">WB1-6</strain>
    </source>
</reference>
<feature type="domain" description="Cation-transporting P-type ATPase N-terminal" evidence="13">
    <location>
        <begin position="6"/>
        <end position="79"/>
    </location>
</feature>
<gene>
    <name evidence="14" type="ORF">A3843_02495</name>
</gene>
<dbReference type="Proteomes" id="UP000185783">
    <property type="component" value="Unassembled WGS sequence"/>
</dbReference>
<evidence type="ECO:0000256" key="8">
    <source>
        <dbReference type="ARBA" id="ARBA00022842"/>
    </source>
</evidence>
<evidence type="ECO:0000256" key="7">
    <source>
        <dbReference type="ARBA" id="ARBA00022840"/>
    </source>
</evidence>
<keyword evidence="5 12" id="KW-0812">Transmembrane</keyword>
<keyword evidence="7" id="KW-0067">ATP-binding</keyword>
<dbReference type="Pfam" id="PF00689">
    <property type="entry name" value="Cation_ATPase_C"/>
    <property type="match status" value="1"/>
</dbReference>
<dbReference type="SMART" id="SM00831">
    <property type="entry name" value="Cation_ATPase_N"/>
    <property type="match status" value="1"/>
</dbReference>
<keyword evidence="4" id="KW-0597">Phosphoprotein</keyword>
<evidence type="ECO:0000256" key="3">
    <source>
        <dbReference type="ARBA" id="ARBA00022475"/>
    </source>
</evidence>
<dbReference type="STRING" id="197461.A3843_02495"/>
<keyword evidence="11 12" id="KW-0472">Membrane</keyword>
<keyword evidence="8" id="KW-0460">Magnesium</keyword>
<feature type="transmembrane region" description="Helical" evidence="12">
    <location>
        <begin position="700"/>
        <end position="719"/>
    </location>
</feature>
<dbReference type="SFLD" id="SFLDG00002">
    <property type="entry name" value="C1.7:_P-type_atpase_like"/>
    <property type="match status" value="1"/>
</dbReference>
<dbReference type="InterPro" id="IPR023298">
    <property type="entry name" value="ATPase_P-typ_TM_dom_sf"/>
</dbReference>
<dbReference type="GO" id="GO:0036376">
    <property type="term" value="P:sodium ion export across plasma membrane"/>
    <property type="evidence" value="ECO:0007669"/>
    <property type="project" value="TreeGrafter"/>
</dbReference>
<dbReference type="InterPro" id="IPR059000">
    <property type="entry name" value="ATPase_P-type_domA"/>
</dbReference>
<dbReference type="RefSeq" id="WP_028480270.1">
    <property type="nucleotide sequence ID" value="NZ_LVVZ01000005.1"/>
</dbReference>
<evidence type="ECO:0000256" key="5">
    <source>
        <dbReference type="ARBA" id="ARBA00022692"/>
    </source>
</evidence>
<dbReference type="InterPro" id="IPR036412">
    <property type="entry name" value="HAD-like_sf"/>
</dbReference>
<evidence type="ECO:0000313" key="15">
    <source>
        <dbReference type="Proteomes" id="UP000185783"/>
    </source>
</evidence>
<dbReference type="Pfam" id="PF13246">
    <property type="entry name" value="Cation_ATPase"/>
    <property type="match status" value="1"/>
</dbReference>
<dbReference type="InterPro" id="IPR006068">
    <property type="entry name" value="ATPase_P-typ_cation-transptr_C"/>
</dbReference>
<protein>
    <submittedName>
        <fullName evidence="14">Carbonate dehydratase</fullName>
    </submittedName>
</protein>
<feature type="transmembrane region" description="Helical" evidence="12">
    <location>
        <begin position="799"/>
        <end position="816"/>
    </location>
</feature>
<dbReference type="Gene3D" id="2.70.150.10">
    <property type="entry name" value="Calcium-transporting ATPase, cytoplasmic transduction domain A"/>
    <property type="match status" value="1"/>
</dbReference>
<dbReference type="AlphaFoldDB" id="A0A1U7JKG8"/>
<dbReference type="InterPro" id="IPR023214">
    <property type="entry name" value="HAD_sf"/>
</dbReference>
<dbReference type="Pfam" id="PF00690">
    <property type="entry name" value="Cation_ATPase_N"/>
    <property type="match status" value="1"/>
</dbReference>
<evidence type="ECO:0000256" key="4">
    <source>
        <dbReference type="ARBA" id="ARBA00022553"/>
    </source>
</evidence>
<name>A0A1U7JKG8_9HYPH</name>
<dbReference type="PROSITE" id="PS00154">
    <property type="entry name" value="ATPASE_E1_E2"/>
    <property type="match status" value="1"/>
</dbReference>
<dbReference type="PANTHER" id="PTHR43294:SF21">
    <property type="entry name" value="CATION TRANSPORTING ATPASE"/>
    <property type="match status" value="1"/>
</dbReference>
<dbReference type="InterPro" id="IPR023299">
    <property type="entry name" value="ATPase_P-typ_cyto_dom_N"/>
</dbReference>
<evidence type="ECO:0000256" key="10">
    <source>
        <dbReference type="ARBA" id="ARBA00022989"/>
    </source>
</evidence>
<keyword evidence="10 12" id="KW-1133">Transmembrane helix</keyword>
<dbReference type="Pfam" id="PF00122">
    <property type="entry name" value="E1-E2_ATPase"/>
    <property type="match status" value="1"/>
</dbReference>
<dbReference type="Gene3D" id="1.20.1110.10">
    <property type="entry name" value="Calcium-transporting ATPase, transmembrane domain"/>
    <property type="match status" value="1"/>
</dbReference>
<organism evidence="14 15">
    <name type="scientific">Pseudovibrio exalbescens</name>
    <dbReference type="NCBI Taxonomy" id="197461"/>
    <lineage>
        <taxon>Bacteria</taxon>
        <taxon>Pseudomonadati</taxon>
        <taxon>Pseudomonadota</taxon>
        <taxon>Alphaproteobacteria</taxon>
        <taxon>Hyphomicrobiales</taxon>
        <taxon>Stappiaceae</taxon>
        <taxon>Pseudovibrio</taxon>
    </lineage>
</organism>
<dbReference type="GO" id="GO:0005886">
    <property type="term" value="C:plasma membrane"/>
    <property type="evidence" value="ECO:0007669"/>
    <property type="project" value="UniProtKB-SubCell"/>
</dbReference>
<dbReference type="InterPro" id="IPR004014">
    <property type="entry name" value="ATPase_P-typ_cation-transptr_N"/>
</dbReference>
<dbReference type="InterPro" id="IPR008250">
    <property type="entry name" value="ATPase_P-typ_transduc_dom_A_sf"/>
</dbReference>
<evidence type="ECO:0000256" key="1">
    <source>
        <dbReference type="ARBA" id="ARBA00004651"/>
    </source>
</evidence>
<evidence type="ECO:0000256" key="6">
    <source>
        <dbReference type="ARBA" id="ARBA00022741"/>
    </source>
</evidence>
<dbReference type="Gene3D" id="3.40.1110.10">
    <property type="entry name" value="Calcium-transporting ATPase, cytoplasmic domain N"/>
    <property type="match status" value="1"/>
</dbReference>
<feature type="transmembrane region" description="Helical" evidence="12">
    <location>
        <begin position="828"/>
        <end position="851"/>
    </location>
</feature>
<comment type="similarity">
    <text evidence="2">Belongs to the cation transport ATPase (P-type) (TC 3.A.3) family. Type IIA subfamily.</text>
</comment>
<dbReference type="PRINTS" id="PR00119">
    <property type="entry name" value="CATATPASE"/>
</dbReference>
<keyword evidence="15" id="KW-1185">Reference proteome</keyword>
<feature type="transmembrane region" description="Helical" evidence="12">
    <location>
        <begin position="863"/>
        <end position="883"/>
    </location>
</feature>
<dbReference type="GO" id="GO:0016887">
    <property type="term" value="F:ATP hydrolysis activity"/>
    <property type="evidence" value="ECO:0007669"/>
    <property type="project" value="InterPro"/>
</dbReference>
<dbReference type="Gene3D" id="3.40.50.1000">
    <property type="entry name" value="HAD superfamily/HAD-like"/>
    <property type="match status" value="1"/>
</dbReference>
<dbReference type="SFLD" id="SFLDF00027">
    <property type="entry name" value="p-type_atpase"/>
    <property type="match status" value="1"/>
</dbReference>
<dbReference type="FunFam" id="3.40.50.1000:FF:000028">
    <property type="entry name" value="Calcium-transporting P-type ATPase, putative"/>
    <property type="match status" value="1"/>
</dbReference>
<dbReference type="InterPro" id="IPR050510">
    <property type="entry name" value="Cation_transp_ATPase_P-type"/>
</dbReference>
<evidence type="ECO:0000256" key="2">
    <source>
        <dbReference type="ARBA" id="ARBA00005675"/>
    </source>
</evidence>
<evidence type="ECO:0000256" key="9">
    <source>
        <dbReference type="ARBA" id="ARBA00022967"/>
    </source>
</evidence>
<dbReference type="FunFam" id="2.70.150.10:FF:000160">
    <property type="entry name" value="Sarcoplasmic/endoplasmic reticulum calcium ATPase 1"/>
    <property type="match status" value="1"/>
</dbReference>
<comment type="subcellular location">
    <subcellularLocation>
        <location evidence="1">Cell membrane</location>
        <topology evidence="1">Multi-pass membrane protein</topology>
    </subcellularLocation>
</comment>
<dbReference type="SUPFAM" id="SSF81660">
    <property type="entry name" value="Metal cation-transporting ATPase, ATP-binding domain N"/>
    <property type="match status" value="1"/>
</dbReference>
<dbReference type="PRINTS" id="PR00120">
    <property type="entry name" value="HATPASE"/>
</dbReference>
<dbReference type="InterPro" id="IPR018303">
    <property type="entry name" value="ATPase_P-typ_P_site"/>
</dbReference>
<evidence type="ECO:0000259" key="13">
    <source>
        <dbReference type="SMART" id="SM00831"/>
    </source>
</evidence>
<dbReference type="SUPFAM" id="SSF81653">
    <property type="entry name" value="Calcium ATPase, transduction domain A"/>
    <property type="match status" value="1"/>
</dbReference>
<feature type="transmembrane region" description="Helical" evidence="12">
    <location>
        <begin position="83"/>
        <end position="99"/>
    </location>
</feature>
<keyword evidence="9" id="KW-1278">Translocase</keyword>
<evidence type="ECO:0000256" key="12">
    <source>
        <dbReference type="SAM" id="Phobius"/>
    </source>
</evidence>
<dbReference type="GO" id="GO:0005524">
    <property type="term" value="F:ATP binding"/>
    <property type="evidence" value="ECO:0007669"/>
    <property type="project" value="UniProtKB-KW"/>
</dbReference>
<dbReference type="GO" id="GO:0005391">
    <property type="term" value="F:P-type sodium:potassium-exchanging transporter activity"/>
    <property type="evidence" value="ECO:0007669"/>
    <property type="project" value="TreeGrafter"/>
</dbReference>
<dbReference type="SUPFAM" id="SSF81665">
    <property type="entry name" value="Calcium ATPase, transmembrane domain M"/>
    <property type="match status" value="1"/>
</dbReference>
<dbReference type="GO" id="GO:1902600">
    <property type="term" value="P:proton transmembrane transport"/>
    <property type="evidence" value="ECO:0007669"/>
    <property type="project" value="TreeGrafter"/>
</dbReference>
<evidence type="ECO:0000313" key="14">
    <source>
        <dbReference type="EMBL" id="OKL45233.1"/>
    </source>
</evidence>
<keyword evidence="6" id="KW-0547">Nucleotide-binding</keyword>
<dbReference type="InterPro" id="IPR001757">
    <property type="entry name" value="P_typ_ATPase"/>
</dbReference>
<dbReference type="GO" id="GO:0006883">
    <property type="term" value="P:intracellular sodium ion homeostasis"/>
    <property type="evidence" value="ECO:0007669"/>
    <property type="project" value="TreeGrafter"/>
</dbReference>
<dbReference type="GO" id="GO:1990573">
    <property type="term" value="P:potassium ion import across plasma membrane"/>
    <property type="evidence" value="ECO:0007669"/>
    <property type="project" value="TreeGrafter"/>
</dbReference>
<accession>A0A1U7JKG8</accession>
<dbReference type="PANTHER" id="PTHR43294">
    <property type="entry name" value="SODIUM/POTASSIUM-TRANSPORTING ATPASE SUBUNIT ALPHA"/>
    <property type="match status" value="1"/>
</dbReference>
<dbReference type="SFLD" id="SFLDS00003">
    <property type="entry name" value="Haloacid_Dehalogenase"/>
    <property type="match status" value="1"/>
</dbReference>
<comment type="caution">
    <text evidence="14">The sequence shown here is derived from an EMBL/GenBank/DDBJ whole genome shotgun (WGS) entry which is preliminary data.</text>
</comment>
<feature type="transmembrane region" description="Helical" evidence="12">
    <location>
        <begin position="273"/>
        <end position="299"/>
    </location>
</feature>
<evidence type="ECO:0000256" key="11">
    <source>
        <dbReference type="ARBA" id="ARBA00023136"/>
    </source>
</evidence>
<proteinExistence type="inferred from homology"/>
<dbReference type="CDD" id="cd02080">
    <property type="entry name" value="P-type_ATPase_cation"/>
    <property type="match status" value="1"/>
</dbReference>
<dbReference type="EMBL" id="LVVZ01000005">
    <property type="protein sequence ID" value="OKL45233.1"/>
    <property type="molecule type" value="Genomic_DNA"/>
</dbReference>
<dbReference type="InterPro" id="IPR044492">
    <property type="entry name" value="P_typ_ATPase_HD_dom"/>
</dbReference>